<reference evidence="1 2" key="1">
    <citation type="submission" date="2020-12" db="EMBL/GenBank/DDBJ databases">
        <title>De novo assembly of Tibetan sheep genome.</title>
        <authorList>
            <person name="Li X."/>
        </authorList>
    </citation>
    <scope>NUCLEOTIDE SEQUENCE [LARGE SCALE GENOMIC DNA]</scope>
    <source>
        <tissue evidence="1">Heart</tissue>
    </source>
</reference>
<protein>
    <submittedName>
        <fullName evidence="1">Uncharacterized protein</fullName>
    </submittedName>
</protein>
<gene>
    <name evidence="1" type="ORF">JEQ12_019567</name>
</gene>
<evidence type="ECO:0000313" key="2">
    <source>
        <dbReference type="Proteomes" id="UP000664991"/>
    </source>
</evidence>
<accession>A0A836ABY0</accession>
<sequence>MSVSILTRFPAQFVPFPVQPGSDHLQSPSIVLCESHTTLRSVSSGPSTCMLCSRGVVPGPPDALYAALATPPPTPRSFPPLRTRSPLLAASLSADRLLFSSRDHRN</sequence>
<proteinExistence type="predicted"/>
<evidence type="ECO:0000313" key="1">
    <source>
        <dbReference type="EMBL" id="KAG5205122.1"/>
    </source>
</evidence>
<dbReference type="Proteomes" id="UP000664991">
    <property type="component" value="Unassembled WGS sequence"/>
</dbReference>
<organism evidence="1 2">
    <name type="scientific">Ovis aries</name>
    <name type="common">Sheep</name>
    <dbReference type="NCBI Taxonomy" id="9940"/>
    <lineage>
        <taxon>Eukaryota</taxon>
        <taxon>Metazoa</taxon>
        <taxon>Chordata</taxon>
        <taxon>Craniata</taxon>
        <taxon>Vertebrata</taxon>
        <taxon>Euteleostomi</taxon>
        <taxon>Mammalia</taxon>
        <taxon>Eutheria</taxon>
        <taxon>Laurasiatheria</taxon>
        <taxon>Artiodactyla</taxon>
        <taxon>Ruminantia</taxon>
        <taxon>Pecora</taxon>
        <taxon>Bovidae</taxon>
        <taxon>Caprinae</taxon>
        <taxon>Ovis</taxon>
    </lineage>
</organism>
<comment type="caution">
    <text evidence="1">The sequence shown here is derived from an EMBL/GenBank/DDBJ whole genome shotgun (WGS) entry which is preliminary data.</text>
</comment>
<name>A0A836ABY0_SHEEP</name>
<dbReference type="EMBL" id="JAEMGP010000009">
    <property type="protein sequence ID" value="KAG5205122.1"/>
    <property type="molecule type" value="Genomic_DNA"/>
</dbReference>
<dbReference type="AlphaFoldDB" id="A0A836ABY0"/>